<feature type="transmembrane region" description="Helical" evidence="1">
    <location>
        <begin position="244"/>
        <end position="264"/>
    </location>
</feature>
<proteinExistence type="predicted"/>
<dbReference type="OrthoDB" id="3242376at2759"/>
<accession>A0A9P3PQ02</accession>
<keyword evidence="1" id="KW-1133">Transmembrane helix</keyword>
<dbReference type="Pfam" id="PF20151">
    <property type="entry name" value="DUF6533"/>
    <property type="match status" value="1"/>
</dbReference>
<feature type="domain" description="DUF6533" evidence="2">
    <location>
        <begin position="42"/>
        <end position="84"/>
    </location>
</feature>
<evidence type="ECO:0000313" key="4">
    <source>
        <dbReference type="Proteomes" id="UP001063166"/>
    </source>
</evidence>
<organism evidence="3 4">
    <name type="scientific">Lyophyllum shimeji</name>
    <name type="common">Hon-shimeji</name>
    <name type="synonym">Tricholoma shimeji</name>
    <dbReference type="NCBI Taxonomy" id="47721"/>
    <lineage>
        <taxon>Eukaryota</taxon>
        <taxon>Fungi</taxon>
        <taxon>Dikarya</taxon>
        <taxon>Basidiomycota</taxon>
        <taxon>Agaricomycotina</taxon>
        <taxon>Agaricomycetes</taxon>
        <taxon>Agaricomycetidae</taxon>
        <taxon>Agaricales</taxon>
        <taxon>Tricholomatineae</taxon>
        <taxon>Lyophyllaceae</taxon>
        <taxon>Lyophyllum</taxon>
    </lineage>
</organism>
<feature type="transmembrane region" description="Helical" evidence="1">
    <location>
        <begin position="270"/>
        <end position="290"/>
    </location>
</feature>
<feature type="transmembrane region" description="Helical" evidence="1">
    <location>
        <begin position="131"/>
        <end position="149"/>
    </location>
</feature>
<name>A0A9P3PQ02_LYOSH</name>
<reference evidence="3" key="1">
    <citation type="submission" date="2022-07" db="EMBL/GenBank/DDBJ databases">
        <title>The genome of Lyophyllum shimeji provides insight into the initial evolution of ectomycorrhizal fungal genome.</title>
        <authorList>
            <person name="Kobayashi Y."/>
            <person name="Shibata T."/>
            <person name="Hirakawa H."/>
            <person name="Shigenobu S."/>
            <person name="Nishiyama T."/>
            <person name="Yamada A."/>
            <person name="Hasebe M."/>
            <person name="Kawaguchi M."/>
        </authorList>
    </citation>
    <scope>NUCLEOTIDE SEQUENCE</scope>
    <source>
        <strain evidence="3">AT787</strain>
    </source>
</reference>
<dbReference type="Proteomes" id="UP001063166">
    <property type="component" value="Unassembled WGS sequence"/>
</dbReference>
<comment type="caution">
    <text evidence="3">The sequence shown here is derived from an EMBL/GenBank/DDBJ whole genome shotgun (WGS) entry which is preliminary data.</text>
</comment>
<evidence type="ECO:0000313" key="3">
    <source>
        <dbReference type="EMBL" id="GLB39434.1"/>
    </source>
</evidence>
<keyword evidence="1" id="KW-0472">Membrane</keyword>
<evidence type="ECO:0000259" key="2">
    <source>
        <dbReference type="Pfam" id="PF20151"/>
    </source>
</evidence>
<dbReference type="EMBL" id="BRPK01000006">
    <property type="protein sequence ID" value="GLB39434.1"/>
    <property type="molecule type" value="Genomic_DNA"/>
</dbReference>
<protein>
    <recommendedName>
        <fullName evidence="2">DUF6533 domain-containing protein</fullName>
    </recommendedName>
</protein>
<feature type="transmembrane region" description="Helical" evidence="1">
    <location>
        <begin position="205"/>
        <end position="224"/>
    </location>
</feature>
<feature type="transmembrane region" description="Helical" evidence="1">
    <location>
        <begin position="80"/>
        <end position="100"/>
    </location>
</feature>
<keyword evidence="1" id="KW-0812">Transmembrane</keyword>
<dbReference type="InterPro" id="IPR045340">
    <property type="entry name" value="DUF6533"/>
</dbReference>
<gene>
    <name evidence="3" type="ORF">LshimejAT787_0605960</name>
</gene>
<dbReference type="AlphaFoldDB" id="A0A9P3PQ02"/>
<evidence type="ECO:0000256" key="1">
    <source>
        <dbReference type="SAM" id="Phobius"/>
    </source>
</evidence>
<sequence length="355" mass="39368">MANLRLLVHHAVCALASGPQPLSPVAMAALAKSAYHLSVSKYYALAATVMLLYDTVLTFDREVEGIWRSRWTGVKVLFFFNRYANIFAYLAALIAINSTWPPDPFSISRKAVIELSRSCARYVHFPGIFNLVQQVVIGAVLILFTWALFSRSWAVVVIAVITLVVQLVVTGWSLGAVTAVPLPRGFVGCIYAGKRGTGIRIQTAWFMQLVFISVVFGLMIWRAAKLRKADVKAPLIVIITRDGLKYFGLIFSVNFVNVMNFTLVKDPSLKSLHATFSALLTVIVINRMILSVREEVARPTHGNSSYTEPGPSTTWVDAALHYEPTTAPESGHPMYCGASRHNADAYEMPRRDMRL</sequence>
<keyword evidence="4" id="KW-1185">Reference proteome</keyword>
<feature type="transmembrane region" description="Helical" evidence="1">
    <location>
        <begin position="154"/>
        <end position="174"/>
    </location>
</feature>